<dbReference type="PANTHER" id="PTHR24567">
    <property type="entry name" value="CRP FAMILY TRANSCRIPTIONAL REGULATORY PROTEIN"/>
    <property type="match status" value="1"/>
</dbReference>
<dbReference type="GO" id="GO:0003700">
    <property type="term" value="F:DNA-binding transcription factor activity"/>
    <property type="evidence" value="ECO:0007669"/>
    <property type="project" value="TreeGrafter"/>
</dbReference>
<dbReference type="RefSeq" id="WP_209357077.1">
    <property type="nucleotide sequence ID" value="NZ_CP060010.1"/>
</dbReference>
<evidence type="ECO:0000313" key="2">
    <source>
        <dbReference type="EMBL" id="QTN36376.1"/>
    </source>
</evidence>
<name>A0A975EQD3_9RHOB</name>
<dbReference type="PROSITE" id="PS50042">
    <property type="entry name" value="CNMP_BINDING_3"/>
    <property type="match status" value="1"/>
</dbReference>
<dbReference type="EMBL" id="CP060010">
    <property type="protein sequence ID" value="QTN36376.1"/>
    <property type="molecule type" value="Genomic_DNA"/>
</dbReference>
<proteinExistence type="predicted"/>
<dbReference type="KEGG" id="cact:HZ995_02320"/>
<gene>
    <name evidence="2" type="ORF">HZ995_02320</name>
</gene>
<reference evidence="2" key="1">
    <citation type="submission" date="2020-07" db="EMBL/GenBank/DDBJ databases">
        <title>Genome sequences of bacteria associated with the marine, planktonic diatom Thalassiosira profunda strain ECT2AJA-044.</title>
        <authorList>
            <person name="Gargas C.B."/>
            <person name="Roberts W.R."/>
            <person name="Alverson A.J."/>
        </authorList>
    </citation>
    <scope>NUCLEOTIDE SEQUENCE</scope>
    <source>
        <strain evidence="2">ECT2AJA-044</strain>
    </source>
</reference>
<dbReference type="GO" id="GO:0005829">
    <property type="term" value="C:cytosol"/>
    <property type="evidence" value="ECO:0007669"/>
    <property type="project" value="TreeGrafter"/>
</dbReference>
<dbReference type="SUPFAM" id="SSF51206">
    <property type="entry name" value="cAMP-binding domain-like"/>
    <property type="match status" value="1"/>
</dbReference>
<organism evidence="2 3">
    <name type="scientific">Cognatishimia activa</name>
    <dbReference type="NCBI Taxonomy" id="1715691"/>
    <lineage>
        <taxon>Bacteria</taxon>
        <taxon>Pseudomonadati</taxon>
        <taxon>Pseudomonadota</taxon>
        <taxon>Alphaproteobacteria</taxon>
        <taxon>Rhodobacterales</taxon>
        <taxon>Paracoccaceae</taxon>
        <taxon>Cognatishimia</taxon>
    </lineage>
</organism>
<dbReference type="AlphaFoldDB" id="A0A975EQD3"/>
<feature type="domain" description="Cyclic nucleotide-binding" evidence="1">
    <location>
        <begin position="1"/>
        <end position="75"/>
    </location>
</feature>
<evidence type="ECO:0000313" key="3">
    <source>
        <dbReference type="Proteomes" id="UP000665026"/>
    </source>
</evidence>
<dbReference type="InterPro" id="IPR018490">
    <property type="entry name" value="cNMP-bd_dom_sf"/>
</dbReference>
<sequence>MLPTPFNSLDEQELSVSHLSKGDYVFRQGDPTKGLFFVISGEVCLMRVTEAGNHVTIYNARANDTFAEASIYSETYHCDAVCLSSSEIVQISKKAVRVRQRKDAAFSEALTKRMALQVQSYRQLLTFNAVKSASDRVYLAVTSGMLSGPVTQFASQIGLTKEACYRALRDLTGNGMLIKTGRGRYIPSRRNDDRKN</sequence>
<dbReference type="Pfam" id="PF00027">
    <property type="entry name" value="cNMP_binding"/>
    <property type="match status" value="1"/>
</dbReference>
<dbReference type="InterPro" id="IPR050397">
    <property type="entry name" value="Env_Response_Regulators"/>
</dbReference>
<dbReference type="SMART" id="SM00100">
    <property type="entry name" value="cNMP"/>
    <property type="match status" value="1"/>
</dbReference>
<accession>A0A975EQD3</accession>
<dbReference type="InterPro" id="IPR014710">
    <property type="entry name" value="RmlC-like_jellyroll"/>
</dbReference>
<protein>
    <submittedName>
        <fullName evidence="2">Crp/Fnr family transcriptional regulator</fullName>
    </submittedName>
</protein>
<dbReference type="CDD" id="cd00038">
    <property type="entry name" value="CAP_ED"/>
    <property type="match status" value="1"/>
</dbReference>
<dbReference type="InterPro" id="IPR000595">
    <property type="entry name" value="cNMP-bd_dom"/>
</dbReference>
<dbReference type="PANTHER" id="PTHR24567:SF26">
    <property type="entry name" value="REGULATORY PROTEIN YEIL"/>
    <property type="match status" value="1"/>
</dbReference>
<dbReference type="Proteomes" id="UP000665026">
    <property type="component" value="Chromosome"/>
</dbReference>
<evidence type="ECO:0000259" key="1">
    <source>
        <dbReference type="PROSITE" id="PS50042"/>
    </source>
</evidence>
<dbReference type="Gene3D" id="2.60.120.10">
    <property type="entry name" value="Jelly Rolls"/>
    <property type="match status" value="1"/>
</dbReference>